<dbReference type="InterPro" id="IPR025643">
    <property type="entry name" value="R2K_3"/>
</dbReference>
<name>A0ABR2IN88_9EUKA</name>
<dbReference type="Proteomes" id="UP001470230">
    <property type="component" value="Unassembled WGS sequence"/>
</dbReference>
<comment type="caution">
    <text evidence="2">The sequence shown here is derived from an EMBL/GenBank/DDBJ whole genome shotgun (WGS) entry which is preliminary data.</text>
</comment>
<accession>A0ABR2IN88</accession>
<evidence type="ECO:0000313" key="2">
    <source>
        <dbReference type="EMBL" id="KAK8865370.1"/>
    </source>
</evidence>
<sequence length="282" mass="33172">MQTILFPSSSYDPQKVDESLEREYDAVLSANLFDIVIFDGDKWFDENELKLNKAVKSSKAIYRGWMMKPEQYKDFYSKLKEQNINLCTTPEEYEHFHLFPLVYPEFGDDTAKMLVFPDRKVSFDLVKKSFKRFIVKDYVKSVKGTDFPKYFTSDELTQEEFNNWIETFLKYRGKRLTGGICIKEYLDLKKYDDCNNEYRIFVANNNIVSISRNSGQDCTTPEPPAEFYEKYTKMGSHFYTVDVSETQDGNWKVIEAGDGSVSGLSDWQDYNAFFRSLYYAFK</sequence>
<evidence type="ECO:0000313" key="3">
    <source>
        <dbReference type="Proteomes" id="UP001470230"/>
    </source>
</evidence>
<reference evidence="2 3" key="1">
    <citation type="submission" date="2024-04" db="EMBL/GenBank/DDBJ databases">
        <title>Tritrichomonas musculus Genome.</title>
        <authorList>
            <person name="Alves-Ferreira E."/>
            <person name="Grigg M."/>
            <person name="Lorenzi H."/>
            <person name="Galac M."/>
        </authorList>
    </citation>
    <scope>NUCLEOTIDE SEQUENCE [LARGE SCALE GENOMIC DNA]</scope>
    <source>
        <strain evidence="2 3">EAF2021</strain>
    </source>
</reference>
<dbReference type="EMBL" id="JAPFFF010000016">
    <property type="protein sequence ID" value="KAK8865370.1"/>
    <property type="molecule type" value="Genomic_DNA"/>
</dbReference>
<dbReference type="Pfam" id="PF14243">
    <property type="entry name" value="R2K_3"/>
    <property type="match status" value="1"/>
</dbReference>
<feature type="domain" description="ATP-grasp" evidence="1">
    <location>
        <begin position="133"/>
        <end position="277"/>
    </location>
</feature>
<gene>
    <name evidence="2" type="ORF">M9Y10_010912</name>
</gene>
<organism evidence="2 3">
    <name type="scientific">Tritrichomonas musculus</name>
    <dbReference type="NCBI Taxonomy" id="1915356"/>
    <lineage>
        <taxon>Eukaryota</taxon>
        <taxon>Metamonada</taxon>
        <taxon>Parabasalia</taxon>
        <taxon>Tritrichomonadida</taxon>
        <taxon>Tritrichomonadidae</taxon>
        <taxon>Tritrichomonas</taxon>
    </lineage>
</organism>
<evidence type="ECO:0000259" key="1">
    <source>
        <dbReference type="Pfam" id="PF14243"/>
    </source>
</evidence>
<proteinExistence type="predicted"/>
<protein>
    <recommendedName>
        <fullName evidence="1">ATP-grasp domain-containing protein</fullName>
    </recommendedName>
</protein>
<keyword evidence="3" id="KW-1185">Reference proteome</keyword>